<gene>
    <name evidence="14" type="ORF">CH364_10425</name>
</gene>
<evidence type="ECO:0000259" key="13">
    <source>
        <dbReference type="PROSITE" id="PS50110"/>
    </source>
</evidence>
<sequence>MNTLSEKHLLTIIKKSGIGILILDQNLNIVLVNTWFLKNSGCKESDLENSSFLKIFPELRNTRTYKSIELCLEYSQYSILTHTLNPFPFPLYDNEKKRESGERIYQYLHIIPISIEDETNHFCMIQISDVSQQVVRETLLREQMNLANLREIEAQKASQAKTDFLASMSHEIRTPLNAILGMTDTLNETELTEEQQEYLTVLRNSGKALFNIINDILDLSRIESGKLEMEHIHFSLRDLMSETVSLFYMKAKAKGIEITFYVEDEISESIAGDSTRLQQVLINLLGNAMKFTEKGKITVNCSLSENKKSLKISVEDTGIGIPSEKLTSIFESFTQVDSSTTRKYGGTGLGLTITKKLIQLMGGDIYVHSQVSVGSKFIFEIPYEGFIKRISGIHQHWLNLELPEPENFPVCKVLLAEDSDENVFIIKTFFRKYPIEIITAYNGKAALEKFKSEKFDIILMDMQMPEMDGLEATREIRKIEQANQIRASDSIPIIAISANVQKDDISKSFLAGITSYLSKPVRKQEILKLMYFYLAM</sequence>
<keyword evidence="15" id="KW-1185">Reference proteome</keyword>
<protein>
    <recommendedName>
        <fullName evidence="10">Sensory/regulatory protein RpfC</fullName>
        <ecNumber evidence="2">2.7.13.3</ecNumber>
    </recommendedName>
</protein>
<evidence type="ECO:0000256" key="4">
    <source>
        <dbReference type="ARBA" id="ARBA00022679"/>
    </source>
</evidence>
<dbReference type="GO" id="GO:0000155">
    <property type="term" value="F:phosphorelay sensor kinase activity"/>
    <property type="evidence" value="ECO:0007669"/>
    <property type="project" value="InterPro"/>
</dbReference>
<dbReference type="InterPro" id="IPR001789">
    <property type="entry name" value="Sig_transdc_resp-reg_receiver"/>
</dbReference>
<dbReference type="SUPFAM" id="SSF52172">
    <property type="entry name" value="CheY-like"/>
    <property type="match status" value="1"/>
</dbReference>
<evidence type="ECO:0000256" key="2">
    <source>
        <dbReference type="ARBA" id="ARBA00012438"/>
    </source>
</evidence>
<keyword evidence="4" id="KW-0808">Transferase</keyword>
<dbReference type="PROSITE" id="PS50109">
    <property type="entry name" value="HIS_KIN"/>
    <property type="match status" value="1"/>
</dbReference>
<dbReference type="EMBL" id="NPDX01000002">
    <property type="protein sequence ID" value="PJZ84434.1"/>
    <property type="molecule type" value="Genomic_DNA"/>
</dbReference>
<evidence type="ECO:0000313" key="15">
    <source>
        <dbReference type="Proteomes" id="UP000232145"/>
    </source>
</evidence>
<dbReference type="RefSeq" id="WP_100743846.1">
    <property type="nucleotide sequence ID" value="NZ_NPDW01000002.1"/>
</dbReference>
<dbReference type="Gene3D" id="3.30.450.20">
    <property type="entry name" value="PAS domain"/>
    <property type="match status" value="1"/>
</dbReference>
<dbReference type="InterPro" id="IPR036097">
    <property type="entry name" value="HisK_dim/P_sf"/>
</dbReference>
<dbReference type="Gene3D" id="1.10.287.130">
    <property type="match status" value="1"/>
</dbReference>
<dbReference type="InterPro" id="IPR035965">
    <property type="entry name" value="PAS-like_dom_sf"/>
</dbReference>
<evidence type="ECO:0000256" key="8">
    <source>
        <dbReference type="ARBA" id="ARBA00023012"/>
    </source>
</evidence>
<dbReference type="NCBIfam" id="TIGR00229">
    <property type="entry name" value="sensory_box"/>
    <property type="match status" value="1"/>
</dbReference>
<dbReference type="SMART" id="SM00448">
    <property type="entry name" value="REC"/>
    <property type="match status" value="1"/>
</dbReference>
<evidence type="ECO:0000256" key="5">
    <source>
        <dbReference type="ARBA" id="ARBA00022741"/>
    </source>
</evidence>
<keyword evidence="6 14" id="KW-0418">Kinase</keyword>
<comment type="catalytic activity">
    <reaction evidence="1">
        <text>ATP + protein L-histidine = ADP + protein N-phospho-L-histidine.</text>
        <dbReference type="EC" id="2.7.13.3"/>
    </reaction>
</comment>
<dbReference type="InterPro" id="IPR005467">
    <property type="entry name" value="His_kinase_dom"/>
</dbReference>
<dbReference type="Pfam" id="PF00512">
    <property type="entry name" value="HisKA"/>
    <property type="match status" value="1"/>
</dbReference>
<dbReference type="PANTHER" id="PTHR45339">
    <property type="entry name" value="HYBRID SIGNAL TRANSDUCTION HISTIDINE KINASE J"/>
    <property type="match status" value="1"/>
</dbReference>
<dbReference type="CDD" id="cd00082">
    <property type="entry name" value="HisKA"/>
    <property type="match status" value="1"/>
</dbReference>
<keyword evidence="5" id="KW-0547">Nucleotide-binding</keyword>
<dbReference type="InterPro" id="IPR011006">
    <property type="entry name" value="CheY-like_superfamily"/>
</dbReference>
<dbReference type="InterPro" id="IPR036890">
    <property type="entry name" value="HATPase_C_sf"/>
</dbReference>
<keyword evidence="3 11" id="KW-0597">Phosphoprotein</keyword>
<accession>A0A2N0AJG6</accession>
<dbReference type="EC" id="2.7.13.3" evidence="2"/>
<dbReference type="SUPFAM" id="SSF55785">
    <property type="entry name" value="PYP-like sensor domain (PAS domain)"/>
    <property type="match status" value="1"/>
</dbReference>
<dbReference type="Pfam" id="PF00072">
    <property type="entry name" value="Response_reg"/>
    <property type="match status" value="1"/>
</dbReference>
<dbReference type="InterPro" id="IPR003661">
    <property type="entry name" value="HisK_dim/P_dom"/>
</dbReference>
<dbReference type="FunFam" id="1.10.287.130:FF:000002">
    <property type="entry name" value="Two-component osmosensing histidine kinase"/>
    <property type="match status" value="1"/>
</dbReference>
<evidence type="ECO:0000256" key="6">
    <source>
        <dbReference type="ARBA" id="ARBA00022777"/>
    </source>
</evidence>
<dbReference type="CDD" id="cd16922">
    <property type="entry name" value="HATPase_EvgS-ArcB-TorS-like"/>
    <property type="match status" value="1"/>
</dbReference>
<organism evidence="14 15">
    <name type="scientific">Leptospira harrisiae</name>
    <dbReference type="NCBI Taxonomy" id="2023189"/>
    <lineage>
        <taxon>Bacteria</taxon>
        <taxon>Pseudomonadati</taxon>
        <taxon>Spirochaetota</taxon>
        <taxon>Spirochaetia</taxon>
        <taxon>Leptospirales</taxon>
        <taxon>Leptospiraceae</taxon>
        <taxon>Leptospira</taxon>
    </lineage>
</organism>
<dbReference type="Pfam" id="PF02518">
    <property type="entry name" value="HATPase_c"/>
    <property type="match status" value="1"/>
</dbReference>
<keyword evidence="8" id="KW-0902">Two-component regulatory system</keyword>
<dbReference type="PRINTS" id="PR00344">
    <property type="entry name" value="BCTRLSENSOR"/>
</dbReference>
<evidence type="ECO:0000256" key="7">
    <source>
        <dbReference type="ARBA" id="ARBA00022840"/>
    </source>
</evidence>
<comment type="caution">
    <text evidence="14">The sequence shown here is derived from an EMBL/GenBank/DDBJ whole genome shotgun (WGS) entry which is preliminary data.</text>
</comment>
<evidence type="ECO:0000259" key="12">
    <source>
        <dbReference type="PROSITE" id="PS50109"/>
    </source>
</evidence>
<evidence type="ECO:0000256" key="11">
    <source>
        <dbReference type="PROSITE-ProRule" id="PRU00169"/>
    </source>
</evidence>
<comment type="subunit">
    <text evidence="9">At low DSF concentrations, interacts with RpfF.</text>
</comment>
<dbReference type="OrthoDB" id="6192248at2"/>
<dbReference type="Proteomes" id="UP000232145">
    <property type="component" value="Unassembled WGS sequence"/>
</dbReference>
<dbReference type="SMART" id="SM00387">
    <property type="entry name" value="HATPase_c"/>
    <property type="match status" value="1"/>
</dbReference>
<dbReference type="FunFam" id="3.30.565.10:FF:000010">
    <property type="entry name" value="Sensor histidine kinase RcsC"/>
    <property type="match status" value="1"/>
</dbReference>
<dbReference type="Gene3D" id="3.30.565.10">
    <property type="entry name" value="Histidine kinase-like ATPase, C-terminal domain"/>
    <property type="match status" value="1"/>
</dbReference>
<dbReference type="Gene3D" id="3.40.50.2300">
    <property type="match status" value="1"/>
</dbReference>
<evidence type="ECO:0000313" key="14">
    <source>
        <dbReference type="EMBL" id="PJZ84434.1"/>
    </source>
</evidence>
<evidence type="ECO:0000256" key="9">
    <source>
        <dbReference type="ARBA" id="ARBA00064003"/>
    </source>
</evidence>
<feature type="domain" description="Response regulatory" evidence="13">
    <location>
        <begin position="412"/>
        <end position="534"/>
    </location>
</feature>
<dbReference type="InterPro" id="IPR000014">
    <property type="entry name" value="PAS"/>
</dbReference>
<dbReference type="PROSITE" id="PS50110">
    <property type="entry name" value="RESPONSE_REGULATORY"/>
    <property type="match status" value="1"/>
</dbReference>
<dbReference type="InterPro" id="IPR004358">
    <property type="entry name" value="Sig_transdc_His_kin-like_C"/>
</dbReference>
<evidence type="ECO:0000256" key="1">
    <source>
        <dbReference type="ARBA" id="ARBA00000085"/>
    </source>
</evidence>
<dbReference type="InterPro" id="IPR003594">
    <property type="entry name" value="HATPase_dom"/>
</dbReference>
<dbReference type="AlphaFoldDB" id="A0A2N0AJG6"/>
<evidence type="ECO:0000256" key="10">
    <source>
        <dbReference type="ARBA" id="ARBA00068150"/>
    </source>
</evidence>
<feature type="domain" description="Histidine kinase" evidence="12">
    <location>
        <begin position="167"/>
        <end position="385"/>
    </location>
</feature>
<name>A0A2N0AJG6_9LEPT</name>
<dbReference type="SUPFAM" id="SSF47384">
    <property type="entry name" value="Homodimeric domain of signal transducing histidine kinase"/>
    <property type="match status" value="1"/>
</dbReference>
<proteinExistence type="predicted"/>
<dbReference type="CDD" id="cd17546">
    <property type="entry name" value="REC_hyHK_CKI1_RcsC-like"/>
    <property type="match status" value="1"/>
</dbReference>
<feature type="modified residue" description="4-aspartylphosphate" evidence="11">
    <location>
        <position position="461"/>
    </location>
</feature>
<evidence type="ECO:0000256" key="3">
    <source>
        <dbReference type="ARBA" id="ARBA00022553"/>
    </source>
</evidence>
<reference evidence="14 15" key="1">
    <citation type="submission" date="2017-07" db="EMBL/GenBank/DDBJ databases">
        <title>Leptospira spp. isolated from tropical soils.</title>
        <authorList>
            <person name="Thibeaux R."/>
            <person name="Iraola G."/>
            <person name="Ferres I."/>
            <person name="Bierque E."/>
            <person name="Girault D."/>
            <person name="Soupe-Gilbert M.-E."/>
            <person name="Picardeau M."/>
            <person name="Goarant C."/>
        </authorList>
    </citation>
    <scope>NUCLEOTIDE SEQUENCE [LARGE SCALE GENOMIC DNA]</scope>
    <source>
        <strain evidence="14 15">FH2-B-A1</strain>
    </source>
</reference>
<dbReference type="SUPFAM" id="SSF55874">
    <property type="entry name" value="ATPase domain of HSP90 chaperone/DNA topoisomerase II/histidine kinase"/>
    <property type="match status" value="1"/>
</dbReference>
<dbReference type="GO" id="GO:0005524">
    <property type="term" value="F:ATP binding"/>
    <property type="evidence" value="ECO:0007669"/>
    <property type="project" value="UniProtKB-KW"/>
</dbReference>
<keyword evidence="7" id="KW-0067">ATP-binding</keyword>
<dbReference type="SMART" id="SM00388">
    <property type="entry name" value="HisKA"/>
    <property type="match status" value="1"/>
</dbReference>
<dbReference type="PANTHER" id="PTHR45339:SF1">
    <property type="entry name" value="HYBRID SIGNAL TRANSDUCTION HISTIDINE KINASE J"/>
    <property type="match status" value="1"/>
</dbReference>